<reference evidence="8 9" key="1">
    <citation type="submission" date="2024-02" db="EMBL/GenBank/DDBJ databases">
        <title>De novo assembly and annotation of 12 fungi associated with fruit tree decline syndrome in Ontario, Canada.</title>
        <authorList>
            <person name="Sulman M."/>
            <person name="Ellouze W."/>
            <person name="Ilyukhin E."/>
        </authorList>
    </citation>
    <scope>NUCLEOTIDE SEQUENCE [LARGE SCALE GENOMIC DNA]</scope>
    <source>
        <strain evidence="8 9">M11/M66-122</strain>
    </source>
</reference>
<keyword evidence="4" id="KW-0808">Transferase</keyword>
<dbReference type="Gene3D" id="3.20.170.30">
    <property type="match status" value="2"/>
</dbReference>
<name>A0AAN9UK15_9PEZI</name>
<dbReference type="EC" id="2.7.1.160" evidence="3"/>
<evidence type="ECO:0000256" key="5">
    <source>
        <dbReference type="ARBA" id="ARBA00023027"/>
    </source>
</evidence>
<dbReference type="GO" id="GO:0000215">
    <property type="term" value="F:tRNA 2'-phosphotransferase activity"/>
    <property type="evidence" value="ECO:0007669"/>
    <property type="project" value="UniProtKB-EC"/>
</dbReference>
<comment type="function">
    <text evidence="1">Catalyzes the last step of tRNA splicing, the transfer of the splice junction 2'-phosphate from ligated tRNA to NAD to produce ADP-ribose 1''-2'' cyclic phosphate.</text>
</comment>
<evidence type="ECO:0000256" key="6">
    <source>
        <dbReference type="ARBA" id="ARBA00047949"/>
    </source>
</evidence>
<evidence type="ECO:0000256" key="1">
    <source>
        <dbReference type="ARBA" id="ARBA00003343"/>
    </source>
</evidence>
<feature type="compositionally biased region" description="Low complexity" evidence="7">
    <location>
        <begin position="247"/>
        <end position="258"/>
    </location>
</feature>
<dbReference type="Pfam" id="PF01885">
    <property type="entry name" value="PTS_2-RNA"/>
    <property type="match status" value="1"/>
</dbReference>
<evidence type="ECO:0000256" key="3">
    <source>
        <dbReference type="ARBA" id="ARBA00012007"/>
    </source>
</evidence>
<gene>
    <name evidence="8" type="primary">TPT1</name>
    <name evidence="8" type="ORF">SLS62_008203</name>
</gene>
<dbReference type="AlphaFoldDB" id="A0AAN9UK15"/>
<keyword evidence="9" id="KW-1185">Reference proteome</keyword>
<feature type="region of interest" description="Disordered" evidence="7">
    <location>
        <begin position="1"/>
        <end position="53"/>
    </location>
</feature>
<organism evidence="8 9">
    <name type="scientific">Diatrype stigma</name>
    <dbReference type="NCBI Taxonomy" id="117547"/>
    <lineage>
        <taxon>Eukaryota</taxon>
        <taxon>Fungi</taxon>
        <taxon>Dikarya</taxon>
        <taxon>Ascomycota</taxon>
        <taxon>Pezizomycotina</taxon>
        <taxon>Sordariomycetes</taxon>
        <taxon>Xylariomycetidae</taxon>
        <taxon>Xylariales</taxon>
        <taxon>Diatrypaceae</taxon>
        <taxon>Diatrype</taxon>
    </lineage>
</organism>
<comment type="similarity">
    <text evidence="2">Belongs to the KptA/TPT1 family.</text>
</comment>
<protein>
    <recommendedName>
        <fullName evidence="3">2'-phosphotransferase</fullName>
        <ecNumber evidence="3">2.7.1.160</ecNumber>
    </recommendedName>
</protein>
<dbReference type="Proteomes" id="UP001320420">
    <property type="component" value="Unassembled WGS sequence"/>
</dbReference>
<evidence type="ECO:0000313" key="9">
    <source>
        <dbReference type="Proteomes" id="UP001320420"/>
    </source>
</evidence>
<feature type="compositionally biased region" description="Basic and acidic residues" evidence="7">
    <location>
        <begin position="224"/>
        <end position="235"/>
    </location>
</feature>
<dbReference type="GO" id="GO:0006388">
    <property type="term" value="P:tRNA splicing, via endonucleolytic cleavage and ligation"/>
    <property type="evidence" value="ECO:0007669"/>
    <property type="project" value="TreeGrafter"/>
</dbReference>
<feature type="region of interest" description="Disordered" evidence="7">
    <location>
        <begin position="201"/>
        <end position="265"/>
    </location>
</feature>
<feature type="region of interest" description="Disordered" evidence="7">
    <location>
        <begin position="343"/>
        <end position="379"/>
    </location>
</feature>
<feature type="compositionally biased region" description="Basic and acidic residues" evidence="7">
    <location>
        <begin position="9"/>
        <end position="22"/>
    </location>
</feature>
<evidence type="ECO:0000313" key="8">
    <source>
        <dbReference type="EMBL" id="KAK7749351.1"/>
    </source>
</evidence>
<dbReference type="PANTHER" id="PTHR12684:SF2">
    <property type="entry name" value="TRNA 2'-PHOSPHOTRANSFERASE 1"/>
    <property type="match status" value="1"/>
</dbReference>
<evidence type="ECO:0000256" key="2">
    <source>
        <dbReference type="ARBA" id="ARBA00009836"/>
    </source>
</evidence>
<comment type="caution">
    <text evidence="8">The sequence shown here is derived from an EMBL/GenBank/DDBJ whole genome shotgun (WGS) entry which is preliminary data.</text>
</comment>
<dbReference type="Gene3D" id="1.10.10.970">
    <property type="entry name" value="RNA 2'-phosphotransferase, Tpt1/KptA family, N-terminal domain"/>
    <property type="match status" value="1"/>
</dbReference>
<comment type="catalytic activity">
    <reaction evidence="6">
        <text>2'-phospho-[ligated tRNA] + NAD(+) = mature tRNA + ADP-alpha-D-ribose 1'',2''-cyclic phosphate + nicotinamide</text>
        <dbReference type="Rhea" id="RHEA:23324"/>
        <dbReference type="Rhea" id="RHEA-COMP:11106"/>
        <dbReference type="Rhea" id="RHEA-COMP:11107"/>
        <dbReference type="ChEBI" id="CHEBI:17154"/>
        <dbReference type="ChEBI" id="CHEBI:57540"/>
        <dbReference type="ChEBI" id="CHEBI:76596"/>
        <dbReference type="ChEBI" id="CHEBI:82883"/>
        <dbReference type="ChEBI" id="CHEBI:85027"/>
        <dbReference type="EC" id="2.7.1.160"/>
    </reaction>
</comment>
<feature type="compositionally biased region" description="Basic residues" evidence="7">
    <location>
        <begin position="29"/>
        <end position="43"/>
    </location>
</feature>
<dbReference type="PANTHER" id="PTHR12684">
    <property type="entry name" value="PUTATIVE PHOSPHOTRANSFERASE"/>
    <property type="match status" value="1"/>
</dbReference>
<sequence>MAAAAGKGGGDDRFEEMAERVMDSSSGSRGKRGGGGRGGRRGGGRGGGGSSAQDRDFVLSKALSTLLRHQAQNAGIKLDAEGFAPLDKVLQWPRIRSLNPTVAEIKAAVSDSAKQRFALKPNPEVVADDDDNDNPASWLIRANQGHSIALASEGLHTPITLEAQNIPAIVVHGTYFAFWDAILAAGGLRRMGRTHVHFGTGLLPSDASGSSSSKTTAGEGLASEEQKREQEREQREADEEEEEAKKIAAAAAAATGAAPGSKPQVISGMRSDAELLVFVDVEQSLRDGGEDGMKWWISANGVVLTEGDADGVVPLRYFKEVRGRRQGVGVLWRDGEKVADLPDGVVKRVPMGKTGGGERSGGGGKGRGGKGQRQGRGGR</sequence>
<accession>A0AAN9UK15</accession>
<feature type="compositionally biased region" description="Gly residues" evidence="7">
    <location>
        <begin position="353"/>
        <end position="379"/>
    </location>
</feature>
<proteinExistence type="inferred from homology"/>
<dbReference type="InterPro" id="IPR042081">
    <property type="entry name" value="RNA_2'-PTrans_C"/>
</dbReference>
<keyword evidence="5" id="KW-0520">NAD</keyword>
<evidence type="ECO:0000256" key="7">
    <source>
        <dbReference type="SAM" id="MobiDB-lite"/>
    </source>
</evidence>
<dbReference type="EMBL" id="JAKJXP020000074">
    <property type="protein sequence ID" value="KAK7749351.1"/>
    <property type="molecule type" value="Genomic_DNA"/>
</dbReference>
<evidence type="ECO:0000256" key="4">
    <source>
        <dbReference type="ARBA" id="ARBA00022679"/>
    </source>
</evidence>
<dbReference type="InterPro" id="IPR002745">
    <property type="entry name" value="Ptrans_KptA/Tpt1"/>
</dbReference>
<dbReference type="InterPro" id="IPR042080">
    <property type="entry name" value="RNA_2'-PTrans_N"/>
</dbReference>
<dbReference type="SUPFAM" id="SSF56399">
    <property type="entry name" value="ADP-ribosylation"/>
    <property type="match status" value="2"/>
</dbReference>